<evidence type="ECO:0000313" key="8">
    <source>
        <dbReference type="Proteomes" id="UP001329915"/>
    </source>
</evidence>
<keyword evidence="3 5" id="KW-0689">Ribosomal protein</keyword>
<keyword evidence="4 5" id="KW-0687">Ribonucleoprotein</keyword>
<dbReference type="CDD" id="cd01658">
    <property type="entry name" value="Ribosomal_L30"/>
    <property type="match status" value="1"/>
</dbReference>
<protein>
    <recommendedName>
        <fullName evidence="5">Large ribosomal subunit protein uL30</fullName>
    </recommendedName>
</protein>
<dbReference type="GO" id="GO:0022625">
    <property type="term" value="C:cytosolic large ribosomal subunit"/>
    <property type="evidence" value="ECO:0007669"/>
    <property type="project" value="TreeGrafter"/>
</dbReference>
<dbReference type="RefSeq" id="WP_366923246.1">
    <property type="nucleotide sequence ID" value="NZ_CP121694.1"/>
</dbReference>
<dbReference type="Pfam" id="PF00327">
    <property type="entry name" value="Ribosomal_L30"/>
    <property type="match status" value="1"/>
</dbReference>
<evidence type="ECO:0000259" key="6">
    <source>
        <dbReference type="Pfam" id="PF00327"/>
    </source>
</evidence>
<dbReference type="PIRSF" id="PIRSF002211">
    <property type="entry name" value="Ribosomal_L30_bac-type"/>
    <property type="match status" value="1"/>
</dbReference>
<dbReference type="GO" id="GO:0003735">
    <property type="term" value="F:structural constituent of ribosome"/>
    <property type="evidence" value="ECO:0007669"/>
    <property type="project" value="InterPro"/>
</dbReference>
<dbReference type="InterPro" id="IPR005996">
    <property type="entry name" value="Ribosomal_uL30_bac-type"/>
</dbReference>
<dbReference type="EMBL" id="CP121694">
    <property type="protein sequence ID" value="WRO20345.1"/>
    <property type="molecule type" value="Genomic_DNA"/>
</dbReference>
<dbReference type="PANTHER" id="PTHR15892:SF2">
    <property type="entry name" value="LARGE RIBOSOMAL SUBUNIT PROTEIN UL30M"/>
    <property type="match status" value="1"/>
</dbReference>
<proteinExistence type="inferred from homology"/>
<evidence type="ECO:0000256" key="2">
    <source>
        <dbReference type="ARBA" id="ARBA00011838"/>
    </source>
</evidence>
<gene>
    <name evidence="5 7" type="primary">rpmD</name>
    <name evidence="7" type="ORF">MFMK1_000103</name>
</gene>
<feature type="domain" description="Large ribosomal subunit protein uL30-like ferredoxin-like fold" evidence="6">
    <location>
        <begin position="5"/>
        <end position="55"/>
    </location>
</feature>
<dbReference type="Proteomes" id="UP001329915">
    <property type="component" value="Chromosome"/>
</dbReference>
<evidence type="ECO:0000256" key="3">
    <source>
        <dbReference type="ARBA" id="ARBA00022980"/>
    </source>
</evidence>
<evidence type="ECO:0000256" key="4">
    <source>
        <dbReference type="ARBA" id="ARBA00023274"/>
    </source>
</evidence>
<dbReference type="InterPro" id="IPR036919">
    <property type="entry name" value="Ribo_uL30_ferredoxin-like_sf"/>
</dbReference>
<dbReference type="PANTHER" id="PTHR15892">
    <property type="entry name" value="MITOCHONDRIAL RIBOSOMAL PROTEIN L30"/>
    <property type="match status" value="1"/>
</dbReference>
<dbReference type="GO" id="GO:0006412">
    <property type="term" value="P:translation"/>
    <property type="evidence" value="ECO:0007669"/>
    <property type="project" value="UniProtKB-UniRule"/>
</dbReference>
<dbReference type="Gene3D" id="3.30.1390.20">
    <property type="entry name" value="Ribosomal protein L30, ferredoxin-like fold domain"/>
    <property type="match status" value="1"/>
</dbReference>
<dbReference type="AlphaFoldDB" id="A0AAU0UJL4"/>
<comment type="subunit">
    <text evidence="2 5">Part of the 50S ribosomal subunit.</text>
</comment>
<dbReference type="HAMAP" id="MF_01371_B">
    <property type="entry name" value="Ribosomal_uL30_B"/>
    <property type="match status" value="1"/>
</dbReference>
<evidence type="ECO:0000313" key="7">
    <source>
        <dbReference type="EMBL" id="WRO20345.1"/>
    </source>
</evidence>
<organism evidence="7 8">
    <name type="scientific">Metallumcola ferriviriculae</name>
    <dbReference type="NCBI Taxonomy" id="3039180"/>
    <lineage>
        <taxon>Bacteria</taxon>
        <taxon>Bacillati</taxon>
        <taxon>Bacillota</taxon>
        <taxon>Clostridia</taxon>
        <taxon>Neomoorellales</taxon>
        <taxon>Desulfitibacteraceae</taxon>
        <taxon>Metallumcola</taxon>
    </lineage>
</organism>
<dbReference type="SUPFAM" id="SSF55129">
    <property type="entry name" value="Ribosomal protein L30p/L7e"/>
    <property type="match status" value="1"/>
</dbReference>
<comment type="similarity">
    <text evidence="1 5">Belongs to the universal ribosomal protein uL30 family.</text>
</comment>
<dbReference type="InterPro" id="IPR016082">
    <property type="entry name" value="Ribosomal_uL30_ferredoxin-like"/>
</dbReference>
<accession>A0AAU0UJL4</accession>
<dbReference type="FunFam" id="3.30.1390.20:FF:000001">
    <property type="entry name" value="50S ribosomal protein L30"/>
    <property type="match status" value="1"/>
</dbReference>
<dbReference type="KEGG" id="dbc:MFMK1_000103"/>
<keyword evidence="8" id="KW-1185">Reference proteome</keyword>
<dbReference type="NCBIfam" id="TIGR01308">
    <property type="entry name" value="rpmD_bact"/>
    <property type="match status" value="1"/>
</dbReference>
<evidence type="ECO:0000256" key="5">
    <source>
        <dbReference type="HAMAP-Rule" id="MF_01371"/>
    </source>
</evidence>
<name>A0AAU0UJL4_9FIRM</name>
<evidence type="ECO:0000256" key="1">
    <source>
        <dbReference type="ARBA" id="ARBA00007594"/>
    </source>
</evidence>
<reference evidence="7 8" key="1">
    <citation type="submission" date="2023-04" db="EMBL/GenBank/DDBJ databases">
        <authorList>
            <person name="Hsu D."/>
        </authorList>
    </citation>
    <scope>NUCLEOTIDE SEQUENCE [LARGE SCALE GENOMIC DNA]</scope>
    <source>
        <strain evidence="7 8">MK1</strain>
    </source>
</reference>
<sequence length="62" mass="6904">MAKKLKITLKKSIIGQNEQQRGTVAALGLRKLHQSVVKEDTPNIRGMAENVNHLVVVEEIEV</sequence>